<reference evidence="2" key="1">
    <citation type="submission" date="2018-08" db="EMBL/GenBank/DDBJ databases">
        <authorList>
            <person name="Grouzdev D.S."/>
            <person name="Krutkina M.S."/>
        </authorList>
    </citation>
    <scope>NUCLEOTIDE SEQUENCE [LARGE SCALE GENOMIC DNA]</scope>
    <source>
        <strain evidence="2">4-11</strain>
    </source>
</reference>
<evidence type="ECO:0000313" key="1">
    <source>
        <dbReference type="EMBL" id="RFU95199.1"/>
    </source>
</evidence>
<evidence type="ECO:0000313" key="2">
    <source>
        <dbReference type="Proteomes" id="UP000264002"/>
    </source>
</evidence>
<proteinExistence type="predicted"/>
<organism evidence="1 2">
    <name type="scientific">Sphaerochaeta halotolerans</name>
    <dbReference type="NCBI Taxonomy" id="2293840"/>
    <lineage>
        <taxon>Bacteria</taxon>
        <taxon>Pseudomonadati</taxon>
        <taxon>Spirochaetota</taxon>
        <taxon>Spirochaetia</taxon>
        <taxon>Spirochaetales</taxon>
        <taxon>Sphaerochaetaceae</taxon>
        <taxon>Sphaerochaeta</taxon>
    </lineage>
</organism>
<dbReference type="EMBL" id="QUWK01000005">
    <property type="protein sequence ID" value="RFU95199.1"/>
    <property type="molecule type" value="Genomic_DNA"/>
</dbReference>
<protein>
    <submittedName>
        <fullName evidence="1">Uncharacterized protein</fullName>
    </submittedName>
</protein>
<dbReference type="AlphaFoldDB" id="A0A372MHD7"/>
<reference evidence="1 2" key="2">
    <citation type="submission" date="2018-09" db="EMBL/GenBank/DDBJ databases">
        <title>Genome of Sphaerochaeta halotolerans strain 4-11.</title>
        <authorList>
            <person name="Nazina T.N."/>
            <person name="Sokolova D.S."/>
        </authorList>
    </citation>
    <scope>NUCLEOTIDE SEQUENCE [LARGE SCALE GENOMIC DNA]</scope>
    <source>
        <strain evidence="1 2">4-11</strain>
    </source>
</reference>
<sequence>MCKDKGIIFSVFSLAEAYLLQYATPMENYYILRLGKELRRNLKLFRDGLYKQYGEPSLLTLEACIILGPVDKQDTLPFVDCPPLPLTTLDTTSYKNGHLHLPIPGTPFAQIRKQLGTDYPYDGVYLGEIETTLSVDPIIIKDLSLAMLSIQREGALITWNVSLEKHLDSGRHH</sequence>
<comment type="caution">
    <text evidence="1">The sequence shown here is derived from an EMBL/GenBank/DDBJ whole genome shotgun (WGS) entry which is preliminary data.</text>
</comment>
<name>A0A372MHD7_9SPIR</name>
<gene>
    <name evidence="1" type="ORF">DYP60_06120</name>
</gene>
<accession>A0A372MHD7</accession>
<dbReference type="Proteomes" id="UP000264002">
    <property type="component" value="Unassembled WGS sequence"/>
</dbReference>
<keyword evidence="2" id="KW-1185">Reference proteome</keyword>